<dbReference type="Proteomes" id="UP001285354">
    <property type="component" value="Unassembled WGS sequence"/>
</dbReference>
<evidence type="ECO:0000313" key="2">
    <source>
        <dbReference type="EMBL" id="KAK2626189.1"/>
    </source>
</evidence>
<reference evidence="2" key="1">
    <citation type="submission" date="2023-06" db="EMBL/GenBank/DDBJ databases">
        <title>Draft genome of Marssonina rosae.</title>
        <authorList>
            <person name="Cheng Q."/>
        </authorList>
    </citation>
    <scope>NUCLEOTIDE SEQUENCE</scope>
    <source>
        <strain evidence="2">R4</strain>
    </source>
</reference>
<sequence length="498" mass="57658">MSDARADLDNLAWDKNDEASELSQKRLRRRDTCELAATIAQQKFGRKAIFKPPLIIGGYNILYRVQVQGMTPDIYVRLPCPDWVQFPIEKTLREGATARYVAQHTQIPVPRVFYYGEKSDLGPFTILPHVENRGVMAERIKMPNPDVNETYVLDPNISDNVLSEFYGKVARCLLQLSRLSFDRIGSLTENDDSTFSVTGRPLSKNMNDMLQLANIPPAVLPPEDQTYSTTDEWYVALAEMHMAQLIFQHNDLVTSEDDCRNKYVARQLFRRLGRNHQLSSFGFADDDWSAQSTSWLAKLSPAPSSQGPFRLWADDFRPGNILVDSADDVAAVIDWELAYAGPTQFLLDCPWWLLLDLPESWKPDIEDWTKTYDARLRTWLSALEAAEEDMGPETLPFDLSTHMRESWETGRFWLNYAARNSWAFDTIFWNYLDERFFGPRGDVPEHDFWKTRVGLLSEEERAAMEPFVEWKMEDKKDRILVDWDPEEAKHRLSRTLFD</sequence>
<organism evidence="2 3">
    <name type="scientific">Diplocarpon rosae</name>
    <dbReference type="NCBI Taxonomy" id="946125"/>
    <lineage>
        <taxon>Eukaryota</taxon>
        <taxon>Fungi</taxon>
        <taxon>Dikarya</taxon>
        <taxon>Ascomycota</taxon>
        <taxon>Pezizomycotina</taxon>
        <taxon>Leotiomycetes</taxon>
        <taxon>Helotiales</taxon>
        <taxon>Drepanopezizaceae</taxon>
        <taxon>Diplocarpon</taxon>
    </lineage>
</organism>
<dbReference type="PANTHER" id="PTHR21310:SF37">
    <property type="entry name" value="AMINOGLYCOSIDE PHOSPHOTRANSFERASE DOMAIN-CONTAINING PROTEIN"/>
    <property type="match status" value="1"/>
</dbReference>
<dbReference type="InterPro" id="IPR011009">
    <property type="entry name" value="Kinase-like_dom_sf"/>
</dbReference>
<gene>
    <name evidence="2" type="ORF">QTJ16_004451</name>
</gene>
<dbReference type="Gene3D" id="3.90.1200.10">
    <property type="match status" value="1"/>
</dbReference>
<evidence type="ECO:0000313" key="3">
    <source>
        <dbReference type="Proteomes" id="UP001285354"/>
    </source>
</evidence>
<feature type="domain" description="Aminoglycoside phosphotransferase" evidence="1">
    <location>
        <begin position="89"/>
        <end position="343"/>
    </location>
</feature>
<protein>
    <recommendedName>
        <fullName evidence="1">Aminoglycoside phosphotransferase domain-containing protein</fullName>
    </recommendedName>
</protein>
<proteinExistence type="predicted"/>
<accession>A0AAD9T001</accession>
<dbReference type="AlphaFoldDB" id="A0AAD9T001"/>
<dbReference type="EMBL" id="JAUBYV010000006">
    <property type="protein sequence ID" value="KAK2626189.1"/>
    <property type="molecule type" value="Genomic_DNA"/>
</dbReference>
<evidence type="ECO:0000259" key="1">
    <source>
        <dbReference type="Pfam" id="PF01636"/>
    </source>
</evidence>
<keyword evidence="3" id="KW-1185">Reference proteome</keyword>
<dbReference type="PANTHER" id="PTHR21310">
    <property type="entry name" value="AMINOGLYCOSIDE PHOSPHOTRANSFERASE-RELATED-RELATED"/>
    <property type="match status" value="1"/>
</dbReference>
<dbReference type="InterPro" id="IPR002575">
    <property type="entry name" value="Aminoglycoside_PTrfase"/>
</dbReference>
<comment type="caution">
    <text evidence="2">The sequence shown here is derived from an EMBL/GenBank/DDBJ whole genome shotgun (WGS) entry which is preliminary data.</text>
</comment>
<dbReference type="SUPFAM" id="SSF56112">
    <property type="entry name" value="Protein kinase-like (PK-like)"/>
    <property type="match status" value="1"/>
</dbReference>
<name>A0AAD9T001_9HELO</name>
<dbReference type="Pfam" id="PF01636">
    <property type="entry name" value="APH"/>
    <property type="match status" value="1"/>
</dbReference>
<dbReference type="InterPro" id="IPR051678">
    <property type="entry name" value="AGP_Transferase"/>
</dbReference>